<reference evidence="3 4" key="1">
    <citation type="submission" date="2011-09" db="EMBL/GenBank/DDBJ databases">
        <authorList>
            <consortium name="US DOE Joint Genome Institute (JGI-PGF)"/>
            <person name="Lucas S."/>
            <person name="Han J."/>
            <person name="Lapidus A."/>
            <person name="Cheng J.-F."/>
            <person name="Goodwin L."/>
            <person name="Pitluck S."/>
            <person name="Peters L."/>
            <person name="Land M.L."/>
            <person name="Hauser L."/>
            <person name="Orellana R."/>
            <person name="Lovley D."/>
            <person name="Woyke T.J."/>
        </authorList>
    </citation>
    <scope>NUCLEOTIDE SEQUENCE [LARGE SCALE GENOMIC DNA]</scope>
    <source>
        <strain evidence="3 4">2ac9</strain>
    </source>
</reference>
<dbReference type="OrthoDB" id="5431433at2"/>
<evidence type="ECO:0000256" key="1">
    <source>
        <dbReference type="ARBA" id="ARBA00008791"/>
    </source>
</evidence>
<dbReference type="RefSeq" id="WP_004071907.1">
    <property type="nucleotide sequence ID" value="NZ_CM001488.1"/>
</dbReference>
<dbReference type="STRING" id="879212.DespoDRAFT_01049"/>
<evidence type="ECO:0000313" key="3">
    <source>
        <dbReference type="EMBL" id="EIM63021.1"/>
    </source>
</evidence>
<dbReference type="CDD" id="cd00293">
    <property type="entry name" value="USP-like"/>
    <property type="match status" value="1"/>
</dbReference>
<protein>
    <submittedName>
        <fullName evidence="3">Universal stress protein UspA-like protein</fullName>
    </submittedName>
</protein>
<dbReference type="InterPro" id="IPR006016">
    <property type="entry name" value="UspA"/>
</dbReference>
<dbReference type="InterPro" id="IPR006015">
    <property type="entry name" value="Universal_stress_UspA"/>
</dbReference>
<keyword evidence="4" id="KW-1185">Reference proteome</keyword>
<dbReference type="AlphaFoldDB" id="I5B0K8"/>
<gene>
    <name evidence="3" type="ORF">DespoDRAFT_01049</name>
</gene>
<dbReference type="EMBL" id="CM001488">
    <property type="protein sequence ID" value="EIM63021.1"/>
    <property type="molecule type" value="Genomic_DNA"/>
</dbReference>
<organism evidence="3 4">
    <name type="scientific">Desulfobacter postgatei 2ac9</name>
    <dbReference type="NCBI Taxonomy" id="879212"/>
    <lineage>
        <taxon>Bacteria</taxon>
        <taxon>Pseudomonadati</taxon>
        <taxon>Thermodesulfobacteriota</taxon>
        <taxon>Desulfobacteria</taxon>
        <taxon>Desulfobacterales</taxon>
        <taxon>Desulfobacteraceae</taxon>
        <taxon>Desulfobacter</taxon>
    </lineage>
</organism>
<accession>I5B0K8</accession>
<reference evidence="3 4" key="2">
    <citation type="submission" date="2012-02" db="EMBL/GenBank/DDBJ databases">
        <title>Improved High-Quality Draft sequence of Desulfobacter postgatei 2ac9.</title>
        <authorList>
            <consortium name="US DOE Joint Genome Institute"/>
            <person name="Lucas S."/>
            <person name="Han J."/>
            <person name="Lapidus A."/>
            <person name="Cheng J.-F."/>
            <person name="Goodwin L."/>
            <person name="Pitluck S."/>
            <person name="Peters L."/>
            <person name="Ovchinnikova G."/>
            <person name="Held B."/>
            <person name="Detter J.C."/>
            <person name="Han C."/>
            <person name="Tapia R."/>
            <person name="Land M."/>
            <person name="Hauser L."/>
            <person name="Kyrpides N."/>
            <person name="Ivanova N."/>
            <person name="Pagani I."/>
            <person name="Orellana R."/>
            <person name="Lovley D."/>
            <person name="Woyke T."/>
        </authorList>
    </citation>
    <scope>NUCLEOTIDE SEQUENCE [LARGE SCALE GENOMIC DNA]</scope>
    <source>
        <strain evidence="3 4">2ac9</strain>
    </source>
</reference>
<dbReference type="SUPFAM" id="SSF52402">
    <property type="entry name" value="Adenine nucleotide alpha hydrolases-like"/>
    <property type="match status" value="1"/>
</dbReference>
<evidence type="ECO:0000313" key="4">
    <source>
        <dbReference type="Proteomes" id="UP000005778"/>
    </source>
</evidence>
<name>I5B0K8_9BACT</name>
<dbReference type="PANTHER" id="PTHR46268:SF6">
    <property type="entry name" value="UNIVERSAL STRESS PROTEIN UP12"/>
    <property type="match status" value="1"/>
</dbReference>
<dbReference type="Proteomes" id="UP000005778">
    <property type="component" value="Chromosome"/>
</dbReference>
<dbReference type="PANTHER" id="PTHR46268">
    <property type="entry name" value="STRESS RESPONSE PROTEIN NHAX"/>
    <property type="match status" value="1"/>
</dbReference>
<dbReference type="Gene3D" id="3.40.50.620">
    <property type="entry name" value="HUPs"/>
    <property type="match status" value="1"/>
</dbReference>
<proteinExistence type="inferred from homology"/>
<sequence length="163" mass="18786">MSDIRKILVPVTFSEFSEELIGYAIDVARPLSAEVVFVNVIDQKHIQALQTIASFGYEVDETQYIQEVEKQRIGILEERLSRINYPDEKMRIVFKRGRPAAVLLKFAIDERVDLIIMEVKGKSEILHALSGSIAEKIFRYSPVPVLSYRRKEIADKLLQRIHV</sequence>
<dbReference type="PRINTS" id="PR01438">
    <property type="entry name" value="UNVRSLSTRESS"/>
</dbReference>
<evidence type="ECO:0000259" key="2">
    <source>
        <dbReference type="Pfam" id="PF00582"/>
    </source>
</evidence>
<dbReference type="Pfam" id="PF00582">
    <property type="entry name" value="Usp"/>
    <property type="match status" value="1"/>
</dbReference>
<comment type="similarity">
    <text evidence="1">Belongs to the universal stress protein A family.</text>
</comment>
<dbReference type="HOGENOM" id="CLU_049301_11_2_7"/>
<feature type="domain" description="UspA" evidence="2">
    <location>
        <begin position="4"/>
        <end position="147"/>
    </location>
</feature>
<dbReference type="InterPro" id="IPR014729">
    <property type="entry name" value="Rossmann-like_a/b/a_fold"/>
</dbReference>
<dbReference type="eggNOG" id="COG0589">
    <property type="taxonomic scope" value="Bacteria"/>
</dbReference>